<dbReference type="PANTHER" id="PTHR30535:SF34">
    <property type="entry name" value="MOLYBDATE-BINDING PROTEIN MOLA"/>
    <property type="match status" value="1"/>
</dbReference>
<name>A0A5A9ZGI5_9RHOB</name>
<dbReference type="PANTHER" id="PTHR30535">
    <property type="entry name" value="VITAMIN B12-BINDING PROTEIN"/>
    <property type="match status" value="1"/>
</dbReference>
<dbReference type="RefSeq" id="WP_111365955.1">
    <property type="nucleotide sequence ID" value="NZ_VINQ01000005.1"/>
</dbReference>
<feature type="domain" description="Fe/B12 periplasmic-binding" evidence="1">
    <location>
        <begin position="22"/>
        <end position="273"/>
    </location>
</feature>
<organism evidence="2 3">
    <name type="scientific">Aquicoccus porphyridii</name>
    <dbReference type="NCBI Taxonomy" id="1852029"/>
    <lineage>
        <taxon>Bacteria</taxon>
        <taxon>Pseudomonadati</taxon>
        <taxon>Pseudomonadota</taxon>
        <taxon>Alphaproteobacteria</taxon>
        <taxon>Rhodobacterales</taxon>
        <taxon>Paracoccaceae</taxon>
        <taxon>Aquicoccus</taxon>
    </lineage>
</organism>
<keyword evidence="3" id="KW-1185">Reference proteome</keyword>
<dbReference type="InterPro" id="IPR002491">
    <property type="entry name" value="ABC_transptr_periplasmic_BD"/>
</dbReference>
<dbReference type="AlphaFoldDB" id="A0A5A9ZGI5"/>
<dbReference type="SUPFAM" id="SSF53807">
    <property type="entry name" value="Helical backbone' metal receptor"/>
    <property type="match status" value="1"/>
</dbReference>
<evidence type="ECO:0000313" key="3">
    <source>
        <dbReference type="Proteomes" id="UP000325291"/>
    </source>
</evidence>
<comment type="caution">
    <text evidence="2">The sequence shown here is derived from an EMBL/GenBank/DDBJ whole genome shotgun (WGS) entry which is preliminary data.</text>
</comment>
<dbReference type="Pfam" id="PF01497">
    <property type="entry name" value="Peripla_BP_2"/>
    <property type="match status" value="1"/>
</dbReference>
<dbReference type="Proteomes" id="UP000325291">
    <property type="component" value="Unassembled WGS sequence"/>
</dbReference>
<proteinExistence type="predicted"/>
<gene>
    <name evidence="2" type="ORF">FLO80_09740</name>
</gene>
<evidence type="ECO:0000259" key="1">
    <source>
        <dbReference type="PROSITE" id="PS50983"/>
    </source>
</evidence>
<dbReference type="PROSITE" id="PS50983">
    <property type="entry name" value="FE_B12_PBP"/>
    <property type="match status" value="1"/>
</dbReference>
<evidence type="ECO:0000313" key="2">
    <source>
        <dbReference type="EMBL" id="KAA0916378.1"/>
    </source>
</evidence>
<protein>
    <submittedName>
        <fullName evidence="2">ABC transporter substrate-binding protein</fullName>
    </submittedName>
</protein>
<dbReference type="Gene3D" id="3.40.50.1980">
    <property type="entry name" value="Nitrogenase molybdenum iron protein domain"/>
    <property type="match status" value="2"/>
</dbReference>
<dbReference type="EMBL" id="VINQ01000005">
    <property type="protein sequence ID" value="KAA0916378.1"/>
    <property type="molecule type" value="Genomic_DNA"/>
</dbReference>
<sequence length="275" mass="29285">MARMAAAEQIALPPPPDAAPARVVSMNLCTDLLAMLLAGEGQLWSVSRIALDPMVSPLADEARDHVINHSRAEEIYLMRPDLVLASTLSPRSTVLMLERLGIEVAQFAPASTLEDVRDRVIDMGRVLGREAAARAVLARFDARLAALGTDQGPRPRAVIYHANGYVSGRGSLSGDILERAGFANAAHAAGYGSGQVMPLEVLALSDPDIVVTARTYPGGSRSEEVLSHPVVRAFRAGRESAVISDQSWVCGTPFVLDAVEQLAEARRRIMAGAGE</sequence>
<accession>A0A5A9ZGI5</accession>
<reference evidence="2 3" key="1">
    <citation type="submission" date="2019-07" db="EMBL/GenBank/DDBJ databases">
        <title>Aquicoccus porphyridii gen. nov., sp. nov., isolated from a small marine red alga, Porphyridium marinum.</title>
        <authorList>
            <person name="Liu L."/>
        </authorList>
    </citation>
    <scope>NUCLEOTIDE SEQUENCE [LARGE SCALE GENOMIC DNA]</scope>
    <source>
        <strain evidence="2 3">L1 8-17</strain>
    </source>
</reference>
<dbReference type="InterPro" id="IPR050902">
    <property type="entry name" value="ABC_Transporter_SBP"/>
</dbReference>